<keyword evidence="8 14" id="KW-0067">ATP-binding</keyword>
<dbReference type="InParanoid" id="A7T3S3"/>
<dbReference type="PROSITE" id="PS00411">
    <property type="entry name" value="KINESIN_MOTOR_1"/>
    <property type="match status" value="1"/>
</dbReference>
<dbReference type="FunFam" id="2.60.200.20:FF:000020">
    <property type="entry name" value="Kinesin family member 14"/>
    <property type="match status" value="1"/>
</dbReference>
<dbReference type="InterPro" id="IPR001752">
    <property type="entry name" value="Kinesin_motor_dom"/>
</dbReference>
<dbReference type="InterPro" id="IPR032405">
    <property type="entry name" value="Kinesin_assoc"/>
</dbReference>
<dbReference type="GO" id="GO:0043066">
    <property type="term" value="P:negative regulation of apoptotic process"/>
    <property type="evidence" value="ECO:0007669"/>
    <property type="project" value="UniProtKB-ARBA"/>
</dbReference>
<organism evidence="19 20">
    <name type="scientific">Nematostella vectensis</name>
    <name type="common">Starlet sea anemone</name>
    <dbReference type="NCBI Taxonomy" id="45351"/>
    <lineage>
        <taxon>Eukaryota</taxon>
        <taxon>Metazoa</taxon>
        <taxon>Cnidaria</taxon>
        <taxon>Anthozoa</taxon>
        <taxon>Hexacorallia</taxon>
        <taxon>Actiniaria</taxon>
        <taxon>Edwardsiidae</taxon>
        <taxon>Nematostella</taxon>
    </lineage>
</organism>
<dbReference type="SUPFAM" id="SSF49879">
    <property type="entry name" value="SMAD/FHA domain"/>
    <property type="match status" value="1"/>
</dbReference>
<evidence type="ECO:0000313" key="19">
    <source>
        <dbReference type="EMBL" id="EDO29392.1"/>
    </source>
</evidence>
<evidence type="ECO:0000256" key="16">
    <source>
        <dbReference type="SAM" id="Coils"/>
    </source>
</evidence>
<evidence type="ECO:0000256" key="12">
    <source>
        <dbReference type="ARBA" id="ARBA00023242"/>
    </source>
</evidence>
<dbReference type="GO" id="GO:0008017">
    <property type="term" value="F:microtubule binding"/>
    <property type="evidence" value="ECO:0000318"/>
    <property type="project" value="GO_Central"/>
</dbReference>
<keyword evidence="4" id="KW-0963">Cytoplasm</keyword>
<reference evidence="19 20" key="1">
    <citation type="journal article" date="2007" name="Science">
        <title>Sea anemone genome reveals ancestral eumetazoan gene repertoire and genomic organization.</title>
        <authorList>
            <person name="Putnam N.H."/>
            <person name="Srivastava M."/>
            <person name="Hellsten U."/>
            <person name="Dirks B."/>
            <person name="Chapman J."/>
            <person name="Salamov A."/>
            <person name="Terry A."/>
            <person name="Shapiro H."/>
            <person name="Lindquist E."/>
            <person name="Kapitonov V.V."/>
            <person name="Jurka J."/>
            <person name="Genikhovich G."/>
            <person name="Grigoriev I.V."/>
            <person name="Lucas S.M."/>
            <person name="Steele R.E."/>
            <person name="Finnerty J.R."/>
            <person name="Technau U."/>
            <person name="Martindale M.Q."/>
            <person name="Rokhsar D.S."/>
        </authorList>
    </citation>
    <scope>NUCLEOTIDE SEQUENCE [LARGE SCALE GENOMIC DNA]</scope>
    <source>
        <strain evidence="20">CH2 X CH6</strain>
    </source>
</reference>
<keyword evidence="9 16" id="KW-0175">Coiled coil</keyword>
<dbReference type="GO" id="GO:0005524">
    <property type="term" value="F:ATP binding"/>
    <property type="evidence" value="ECO:0007669"/>
    <property type="project" value="UniProtKB-UniRule"/>
</dbReference>
<dbReference type="PhylomeDB" id="A7T3S3"/>
<accession>A7T3S3</accession>
<feature type="domain" description="FHA" evidence="17">
    <location>
        <begin position="436"/>
        <end position="484"/>
    </location>
</feature>
<dbReference type="GO" id="GO:0005634">
    <property type="term" value="C:nucleus"/>
    <property type="evidence" value="ECO:0007669"/>
    <property type="project" value="UniProtKB-SubCell"/>
</dbReference>
<evidence type="ECO:0000256" key="15">
    <source>
        <dbReference type="RuleBase" id="RU000394"/>
    </source>
</evidence>
<dbReference type="PANTHER" id="PTHR47117:SF5">
    <property type="entry name" value="KINESIN-LIKE PROTEIN KIF14"/>
    <property type="match status" value="1"/>
</dbReference>
<dbReference type="SMART" id="SM00129">
    <property type="entry name" value="KISc"/>
    <property type="match status" value="1"/>
</dbReference>
<comment type="similarity">
    <text evidence="14 15">Belongs to the TRAFAC class myosin-kinesin ATPase superfamily. Kinesin family.</text>
</comment>
<dbReference type="GO" id="GO:0003777">
    <property type="term" value="F:microtubule motor activity"/>
    <property type="evidence" value="ECO:0000318"/>
    <property type="project" value="GO_Central"/>
</dbReference>
<dbReference type="HOGENOM" id="CLU_001485_2_3_1"/>
<dbReference type="AlphaFoldDB" id="A7T3S3"/>
<evidence type="ECO:0000259" key="18">
    <source>
        <dbReference type="PROSITE" id="PS50067"/>
    </source>
</evidence>
<keyword evidence="20" id="KW-1185">Reference proteome</keyword>
<keyword evidence="11" id="KW-0206">Cytoskeleton</keyword>
<evidence type="ECO:0000256" key="14">
    <source>
        <dbReference type="PROSITE-ProRule" id="PRU00283"/>
    </source>
</evidence>
<dbReference type="Gene3D" id="2.60.200.20">
    <property type="match status" value="1"/>
</dbReference>
<dbReference type="Proteomes" id="UP000001593">
    <property type="component" value="Unassembled WGS sequence"/>
</dbReference>
<dbReference type="STRING" id="45351.A7T3S3"/>
<dbReference type="PROSITE" id="PS50006">
    <property type="entry name" value="FHA_DOMAIN"/>
    <property type="match status" value="1"/>
</dbReference>
<evidence type="ECO:0000256" key="6">
    <source>
        <dbReference type="ARBA" id="ARBA00022701"/>
    </source>
</evidence>
<dbReference type="GO" id="GO:0016887">
    <property type="term" value="F:ATP hydrolysis activity"/>
    <property type="evidence" value="ECO:0000318"/>
    <property type="project" value="GO_Central"/>
</dbReference>
<dbReference type="eggNOG" id="KOG0245">
    <property type="taxonomic scope" value="Eukaryota"/>
</dbReference>
<evidence type="ECO:0000256" key="8">
    <source>
        <dbReference type="ARBA" id="ARBA00022840"/>
    </source>
</evidence>
<feature type="non-terminal residue" evidence="19">
    <location>
        <position position="1"/>
    </location>
</feature>
<feature type="coiled-coil region" evidence="16">
    <location>
        <begin position="538"/>
        <end position="664"/>
    </location>
</feature>
<dbReference type="OMA" id="SXDHEDE"/>
<keyword evidence="5" id="KW-0597">Phosphoprotein</keyword>
<keyword evidence="10 14" id="KW-0505">Motor protein</keyword>
<dbReference type="FunFam" id="3.40.850.10:FF:000042">
    <property type="entry name" value="Kinesin family member 14"/>
    <property type="match status" value="1"/>
</dbReference>
<dbReference type="InterPro" id="IPR019821">
    <property type="entry name" value="Kinesin_motor_CS"/>
</dbReference>
<dbReference type="GO" id="GO:0030496">
    <property type="term" value="C:midbody"/>
    <property type="evidence" value="ECO:0007669"/>
    <property type="project" value="UniProtKB-SubCell"/>
</dbReference>
<evidence type="ECO:0000256" key="11">
    <source>
        <dbReference type="ARBA" id="ARBA00023212"/>
    </source>
</evidence>
<evidence type="ECO:0000256" key="1">
    <source>
        <dbReference type="ARBA" id="ARBA00004123"/>
    </source>
</evidence>
<evidence type="ECO:0000256" key="5">
    <source>
        <dbReference type="ARBA" id="ARBA00022553"/>
    </source>
</evidence>
<evidence type="ECO:0000256" key="13">
    <source>
        <dbReference type="ARBA" id="ARBA00064520"/>
    </source>
</evidence>
<evidence type="ECO:0000259" key="17">
    <source>
        <dbReference type="PROSITE" id="PS50006"/>
    </source>
</evidence>
<dbReference type="SUPFAM" id="SSF52540">
    <property type="entry name" value="P-loop containing nucleoside triphosphate hydrolases"/>
    <property type="match status" value="1"/>
</dbReference>
<evidence type="ECO:0000256" key="9">
    <source>
        <dbReference type="ARBA" id="ARBA00023054"/>
    </source>
</evidence>
<dbReference type="GO" id="GO:0007018">
    <property type="term" value="P:microtubule-based movement"/>
    <property type="evidence" value="ECO:0000318"/>
    <property type="project" value="GO_Central"/>
</dbReference>
<dbReference type="Gene3D" id="3.40.850.10">
    <property type="entry name" value="Kinesin motor domain"/>
    <property type="match status" value="1"/>
</dbReference>
<dbReference type="CDD" id="cd22707">
    <property type="entry name" value="FHA_KIF14"/>
    <property type="match status" value="1"/>
</dbReference>
<protein>
    <recommendedName>
        <fullName evidence="15">Kinesin-like protein</fullName>
    </recommendedName>
</protein>
<comment type="subcellular location">
    <subcellularLocation>
        <location evidence="2">Cytoplasm</location>
        <location evidence="2">Cytoskeleton</location>
        <location evidence="2">Spindle</location>
    </subcellularLocation>
    <subcellularLocation>
        <location evidence="3">Midbody</location>
    </subcellularLocation>
    <subcellularLocation>
        <location evidence="1">Nucleus</location>
    </subcellularLocation>
</comment>
<sequence>MKNNETSIVSEQGVKYDFVYDQSLWSADSTNPDYIGQEKLYSLMGKPLLNSAFKGYNTCLFAYGQTGSGKSYSIMGQGDELGILPRFCEELFERIVIFTELKFTVEISYFEIYNEKIHDLLVSSKTKDEKSRKKQLRVREHPILGPFVQDLSTYVVTSYADIESWLALGNKNRATACTGMNDKSSRSHSVFTIVMSQTQTEIFEDTEAQITKTSKINLIDLAGSERASHVLNDEEGGSINKSLHTLGKVISLLSDKELNKKKKLYIPYRDSILTWLLKDSLGGNSKTTMIANVSPANTHFGETLSTLRYAQRARTIVNRAIINEDPNAKIIRELRAEIERLNSLGGHTVEESNKALEEVASLRNKLQETQRMLIESTRNWQEKLALSEKRKLEEAENLKKAGISFKVDNKLPNLVNLNEDPQLSEMLLYILKPGSTTVGHDSQEDIQLLGALVAESHCVIKNEGEIVNISPKGDAATYVNGILISELTVLHHGDRIVIGGDHFFRLNHPIEVKKRREKIRHGEVPEGLPPESAGAKDFEFARNELAQVQNARMQAELEEAREEARIQAQEEIMKQIQLEKEAAQERLLKQKEQYEQKTLQLQSALNDLNVKKEEAEQSSRSAADVISELQAHKQVLEQEILSNRKKLQMEAVAAKQALEETKLNQIRIMSELE</sequence>
<dbReference type="PROSITE" id="PS50067">
    <property type="entry name" value="KINESIN_MOTOR_2"/>
    <property type="match status" value="1"/>
</dbReference>
<dbReference type="Pfam" id="PF00498">
    <property type="entry name" value="FHA"/>
    <property type="match status" value="1"/>
</dbReference>
<name>A7T3S3_NEMVE</name>
<feature type="binding site" evidence="14">
    <location>
        <begin position="64"/>
        <end position="71"/>
    </location>
    <ligand>
        <name>ATP</name>
        <dbReference type="ChEBI" id="CHEBI:30616"/>
    </ligand>
</feature>
<dbReference type="InterPro" id="IPR000253">
    <property type="entry name" value="FHA_dom"/>
</dbReference>
<comment type="subunit">
    <text evidence="13">Directly interacts with PRC1 within a complex also containing KIF4A, KIF20A and KIF23; targets to the central spindle. Directly interacts with CIT depending on the activation state of the kinase (stronger interaction with the kinase-dead form); targets to the midbody. Interacts with ARRB2; the interaction is detected in the nucleus upon OR1D2 stimulation. Interacts with AKT1; the interaction is detected in the plasma membrane upon INS stimulation and promotes AKT1 phosphorylation. Interacts with SVIL; at midbody during cytokinesis. Interacts with RADIL (via PDZ domain); recruits RADIL to the microtubule network restricting RADIL from interaction with activated RAP1A.</text>
</comment>
<dbReference type="GO" id="GO:0005819">
    <property type="term" value="C:spindle"/>
    <property type="evidence" value="ECO:0007669"/>
    <property type="project" value="UniProtKB-SubCell"/>
</dbReference>
<dbReference type="GO" id="GO:0005871">
    <property type="term" value="C:kinesin complex"/>
    <property type="evidence" value="ECO:0000318"/>
    <property type="project" value="GO_Central"/>
</dbReference>
<evidence type="ECO:0000256" key="2">
    <source>
        <dbReference type="ARBA" id="ARBA00004186"/>
    </source>
</evidence>
<keyword evidence="7 14" id="KW-0547">Nucleotide-binding</keyword>
<dbReference type="PANTHER" id="PTHR47117">
    <property type="entry name" value="STAR-RELATED LIPID TRANSFER PROTEIN 9"/>
    <property type="match status" value="1"/>
</dbReference>
<evidence type="ECO:0000256" key="7">
    <source>
        <dbReference type="ARBA" id="ARBA00022741"/>
    </source>
</evidence>
<dbReference type="Pfam" id="PF00225">
    <property type="entry name" value="Kinesin"/>
    <property type="match status" value="1"/>
</dbReference>
<keyword evidence="12" id="KW-0539">Nucleus</keyword>
<evidence type="ECO:0000256" key="4">
    <source>
        <dbReference type="ARBA" id="ARBA00022490"/>
    </source>
</evidence>
<evidence type="ECO:0000313" key="20">
    <source>
        <dbReference type="Proteomes" id="UP000001593"/>
    </source>
</evidence>
<dbReference type="GO" id="GO:0005874">
    <property type="term" value="C:microtubule"/>
    <property type="evidence" value="ECO:0000318"/>
    <property type="project" value="GO_Central"/>
</dbReference>
<gene>
    <name evidence="19" type="ORF">NEMVEDRAFT_v1g176484</name>
</gene>
<dbReference type="PRINTS" id="PR00380">
    <property type="entry name" value="KINESINHEAVY"/>
</dbReference>
<proteinExistence type="inferred from homology"/>
<dbReference type="Pfam" id="PF16183">
    <property type="entry name" value="Kinesin_assoc"/>
    <property type="match status" value="1"/>
</dbReference>
<evidence type="ECO:0000256" key="10">
    <source>
        <dbReference type="ARBA" id="ARBA00023175"/>
    </source>
</evidence>
<feature type="coiled-coil region" evidence="16">
    <location>
        <begin position="349"/>
        <end position="379"/>
    </location>
</feature>
<evidence type="ECO:0000256" key="3">
    <source>
        <dbReference type="ARBA" id="ARBA00004214"/>
    </source>
</evidence>
<dbReference type="InterPro" id="IPR008984">
    <property type="entry name" value="SMAD_FHA_dom_sf"/>
</dbReference>
<dbReference type="InterPro" id="IPR027417">
    <property type="entry name" value="P-loop_NTPase"/>
</dbReference>
<dbReference type="InterPro" id="IPR036961">
    <property type="entry name" value="Kinesin_motor_dom_sf"/>
</dbReference>
<dbReference type="GO" id="GO:0005737">
    <property type="term" value="C:cytoplasm"/>
    <property type="evidence" value="ECO:0000318"/>
    <property type="project" value="GO_Central"/>
</dbReference>
<feature type="domain" description="Kinesin motor" evidence="18">
    <location>
        <begin position="1"/>
        <end position="316"/>
    </location>
</feature>
<dbReference type="EMBL" id="DS470621">
    <property type="protein sequence ID" value="EDO29392.1"/>
    <property type="molecule type" value="Genomic_DNA"/>
</dbReference>
<dbReference type="SMART" id="SM00240">
    <property type="entry name" value="FHA"/>
    <property type="match status" value="1"/>
</dbReference>
<keyword evidence="6 15" id="KW-0493">Microtubule</keyword>